<dbReference type="InterPro" id="IPR002104">
    <property type="entry name" value="Integrase_catalytic"/>
</dbReference>
<dbReference type="Gene3D" id="1.10.150.130">
    <property type="match status" value="1"/>
</dbReference>
<proteinExistence type="predicted"/>
<feature type="domain" description="Tyr recombinase" evidence="3">
    <location>
        <begin position="115"/>
        <end position="293"/>
    </location>
</feature>
<dbReference type="CDD" id="cd00397">
    <property type="entry name" value="DNA_BRE_C"/>
    <property type="match status" value="1"/>
</dbReference>
<evidence type="ECO:0000259" key="4">
    <source>
        <dbReference type="PROSITE" id="PS51900"/>
    </source>
</evidence>
<evidence type="ECO:0000256" key="2">
    <source>
        <dbReference type="ARBA" id="ARBA00023172"/>
    </source>
</evidence>
<dbReference type="GO" id="GO:0015074">
    <property type="term" value="P:DNA integration"/>
    <property type="evidence" value="ECO:0007669"/>
    <property type="project" value="InterPro"/>
</dbReference>
<protein>
    <submittedName>
        <fullName evidence="5">Tyrosine recombinase XerD</fullName>
    </submittedName>
</protein>
<evidence type="ECO:0000256" key="1">
    <source>
        <dbReference type="ARBA" id="ARBA00023125"/>
    </source>
</evidence>
<dbReference type="Gene3D" id="1.10.443.10">
    <property type="entry name" value="Intergrase catalytic core"/>
    <property type="match status" value="1"/>
</dbReference>
<evidence type="ECO:0000259" key="3">
    <source>
        <dbReference type="PROSITE" id="PS51898"/>
    </source>
</evidence>
<keyword evidence="1" id="KW-0238">DNA-binding</keyword>
<dbReference type="GO" id="GO:0003677">
    <property type="term" value="F:DNA binding"/>
    <property type="evidence" value="ECO:0007669"/>
    <property type="project" value="UniProtKB-KW"/>
</dbReference>
<dbReference type="EMBL" id="VSSQ01000310">
    <property type="protein sequence ID" value="MPL90667.1"/>
    <property type="molecule type" value="Genomic_DNA"/>
</dbReference>
<dbReference type="InterPro" id="IPR011010">
    <property type="entry name" value="DNA_brk_join_enz"/>
</dbReference>
<dbReference type="PANTHER" id="PTHR30349">
    <property type="entry name" value="PHAGE INTEGRASE-RELATED"/>
    <property type="match status" value="1"/>
</dbReference>
<dbReference type="InterPro" id="IPR013762">
    <property type="entry name" value="Integrase-like_cat_sf"/>
</dbReference>
<dbReference type="SUPFAM" id="SSF56349">
    <property type="entry name" value="DNA breaking-rejoining enzymes"/>
    <property type="match status" value="1"/>
</dbReference>
<dbReference type="InterPro" id="IPR010998">
    <property type="entry name" value="Integrase_recombinase_N"/>
</dbReference>
<dbReference type="PANTHER" id="PTHR30349:SF41">
    <property type="entry name" value="INTEGRASE_RECOMBINASE PROTEIN MJ0367-RELATED"/>
    <property type="match status" value="1"/>
</dbReference>
<accession>A0A644VHF1</accession>
<comment type="caution">
    <text evidence="5">The sequence shown here is derived from an EMBL/GenBank/DDBJ whole genome shotgun (WGS) entry which is preliminary data.</text>
</comment>
<dbReference type="Pfam" id="PF00589">
    <property type="entry name" value="Phage_integrase"/>
    <property type="match status" value="1"/>
</dbReference>
<dbReference type="GO" id="GO:0006310">
    <property type="term" value="P:DNA recombination"/>
    <property type="evidence" value="ECO:0007669"/>
    <property type="project" value="UniProtKB-KW"/>
</dbReference>
<keyword evidence="2" id="KW-0233">DNA recombination</keyword>
<name>A0A644VHF1_9ZZZZ</name>
<organism evidence="5">
    <name type="scientific">bioreactor metagenome</name>
    <dbReference type="NCBI Taxonomy" id="1076179"/>
    <lineage>
        <taxon>unclassified sequences</taxon>
        <taxon>metagenomes</taxon>
        <taxon>ecological metagenomes</taxon>
    </lineage>
</organism>
<dbReference type="AlphaFoldDB" id="A0A644VHF1"/>
<dbReference type="PROSITE" id="PS51900">
    <property type="entry name" value="CB"/>
    <property type="match status" value="1"/>
</dbReference>
<dbReference type="InterPro" id="IPR044068">
    <property type="entry name" value="CB"/>
</dbReference>
<evidence type="ECO:0000313" key="5">
    <source>
        <dbReference type="EMBL" id="MPL90667.1"/>
    </source>
</evidence>
<gene>
    <name evidence="5" type="primary">xerD_24</name>
    <name evidence="5" type="ORF">SDC9_36721</name>
</gene>
<sequence>MRRTVIMNAGDIERITLQEATERFIKHCKVRNLKPETLKYYNEDCGYFAAHVDAEYIDEVNHDVLEDFIFQELEQGKKVSSLNTRIRGLRVFFNFCAERDYMNGFKYALLKQDKEIKEPYTDAELKRLLARPRSASWVEWCTWAAVNYMVGTGNRVSTVLCVKVRDVNFSENTIQLTMVKNRKQQIIPLSKALKAVLKDYLKTWESNYDDYLFPSYEGGQLARRSFQDSLARYNAARGVSKTSAHLFRHTYAKNFILAGGGMAQLQCLLGHSTLDMTRHYVNIYGMELQKDYERLNPLDTFLKRAANC</sequence>
<dbReference type="PROSITE" id="PS51898">
    <property type="entry name" value="TYR_RECOMBINASE"/>
    <property type="match status" value="1"/>
</dbReference>
<dbReference type="InterPro" id="IPR050090">
    <property type="entry name" value="Tyrosine_recombinase_XerCD"/>
</dbReference>
<reference evidence="5" key="1">
    <citation type="submission" date="2019-08" db="EMBL/GenBank/DDBJ databases">
        <authorList>
            <person name="Kucharzyk K."/>
            <person name="Murdoch R.W."/>
            <person name="Higgins S."/>
            <person name="Loffler F."/>
        </authorList>
    </citation>
    <scope>NUCLEOTIDE SEQUENCE</scope>
</reference>
<feature type="domain" description="Core-binding (CB)" evidence="4">
    <location>
        <begin position="15"/>
        <end position="97"/>
    </location>
</feature>